<dbReference type="RefSeq" id="WP_194265374.1">
    <property type="nucleotide sequence ID" value="NZ_JBDNQV010000031.1"/>
</dbReference>
<comment type="caution">
    <text evidence="4">The sequence shown here is derived from an EMBL/GenBank/DDBJ whole genome shotgun (WGS) entry which is preliminary data.</text>
</comment>
<dbReference type="SUPFAM" id="SSF51735">
    <property type="entry name" value="NAD(P)-binding Rossmann-fold domains"/>
    <property type="match status" value="1"/>
</dbReference>
<sequence length="278" mass="30261">MMSRNWFITGTSSGFGRIMTERLLERGDTVVATLRRRDALDALQARYSDRLHVVALDVTDTQMVRQVVDQAFARLGHIDVVVSNAGYGLFGAVEEVSDAQIRDQINTNVIGSIAVVRAALPHFRAQGGGRILQLSSMGGQIAFPGLGLYHASKWAIEGFFESLVQEVASFGIEATLIEPGAARTQFGRGSMVMSDPLEAYQTLPFSARREVLAHESYTPIGDPEKMVHEMIASVDVSPAPLRLALGSDAYRLMHEALAKRLELLEAQKDIAVSTDASS</sequence>
<keyword evidence="5" id="KW-1185">Reference proteome</keyword>
<protein>
    <submittedName>
        <fullName evidence="4">SDR family oxidoreductase</fullName>
    </submittedName>
</protein>
<proteinExistence type="inferred from homology"/>
<name>A0ABR9YP84_9PROT</name>
<dbReference type="CDD" id="cd05374">
    <property type="entry name" value="17beta-HSD-like_SDR_c"/>
    <property type="match status" value="1"/>
</dbReference>
<dbReference type="EMBL" id="JABCQF010000010">
    <property type="protein sequence ID" value="MBF0883607.1"/>
    <property type="molecule type" value="Genomic_DNA"/>
</dbReference>
<evidence type="ECO:0000313" key="4">
    <source>
        <dbReference type="EMBL" id="MBF0883607.1"/>
    </source>
</evidence>
<reference evidence="5" key="1">
    <citation type="submission" date="2020-04" db="EMBL/GenBank/DDBJ databases">
        <title>Description of novel Gluconacetobacter.</title>
        <authorList>
            <person name="Sombolestani A."/>
        </authorList>
    </citation>
    <scope>NUCLEOTIDE SEQUENCE [LARGE SCALE GENOMIC DNA]</scope>
    <source>
        <strain evidence="5">R-71646</strain>
    </source>
</reference>
<dbReference type="Gene3D" id="3.40.50.720">
    <property type="entry name" value="NAD(P)-binding Rossmann-like Domain"/>
    <property type="match status" value="1"/>
</dbReference>
<gene>
    <name evidence="4" type="ORF">HKD31_12765</name>
</gene>
<dbReference type="NCBIfam" id="NF005065">
    <property type="entry name" value="PRK06482.1"/>
    <property type="match status" value="1"/>
</dbReference>
<dbReference type="NCBIfam" id="NF006114">
    <property type="entry name" value="PRK08263.1"/>
    <property type="match status" value="1"/>
</dbReference>
<dbReference type="Pfam" id="PF00106">
    <property type="entry name" value="adh_short"/>
    <property type="match status" value="1"/>
</dbReference>
<organism evidence="4 5">
    <name type="scientific">Gluconobacter potus</name>
    <dbReference type="NCBI Taxonomy" id="2724927"/>
    <lineage>
        <taxon>Bacteria</taxon>
        <taxon>Pseudomonadati</taxon>
        <taxon>Pseudomonadota</taxon>
        <taxon>Alphaproteobacteria</taxon>
        <taxon>Acetobacterales</taxon>
        <taxon>Acetobacteraceae</taxon>
        <taxon>Gluconobacter</taxon>
    </lineage>
</organism>
<dbReference type="PANTHER" id="PTHR43976">
    <property type="entry name" value="SHORT CHAIN DEHYDROGENASE"/>
    <property type="match status" value="1"/>
</dbReference>
<reference evidence="4 5" key="2">
    <citation type="submission" date="2020-11" db="EMBL/GenBank/DDBJ databases">
        <title>Description of novel Gluconobacter species.</title>
        <authorList>
            <person name="Cleenwerck I."/>
            <person name="Cnockaert M."/>
            <person name="Borremans W."/>
            <person name="Wieme A.D."/>
            <person name="De Vuyst L."/>
            <person name="Vandamme P."/>
        </authorList>
    </citation>
    <scope>NUCLEOTIDE SEQUENCE [LARGE SCALE GENOMIC DNA]</scope>
    <source>
        <strain evidence="4 5">R-71646</strain>
    </source>
</reference>
<dbReference type="PRINTS" id="PR00080">
    <property type="entry name" value="SDRFAMILY"/>
</dbReference>
<dbReference type="PANTHER" id="PTHR43976:SF16">
    <property type="entry name" value="SHORT-CHAIN DEHYDROGENASE_REDUCTASE FAMILY PROTEIN"/>
    <property type="match status" value="1"/>
</dbReference>
<comment type="similarity">
    <text evidence="1 3">Belongs to the short-chain dehydrogenases/reductases (SDR) family.</text>
</comment>
<evidence type="ECO:0000256" key="1">
    <source>
        <dbReference type="ARBA" id="ARBA00006484"/>
    </source>
</evidence>
<dbReference type="InterPro" id="IPR002347">
    <property type="entry name" value="SDR_fam"/>
</dbReference>
<accession>A0ABR9YP84</accession>
<keyword evidence="2" id="KW-0560">Oxidoreductase</keyword>
<evidence type="ECO:0000256" key="2">
    <source>
        <dbReference type="ARBA" id="ARBA00023002"/>
    </source>
</evidence>
<evidence type="ECO:0000313" key="5">
    <source>
        <dbReference type="Proteomes" id="UP000644588"/>
    </source>
</evidence>
<dbReference type="PRINTS" id="PR00081">
    <property type="entry name" value="GDHRDH"/>
</dbReference>
<dbReference type="InterPro" id="IPR051911">
    <property type="entry name" value="SDR_oxidoreductase"/>
</dbReference>
<evidence type="ECO:0000256" key="3">
    <source>
        <dbReference type="RuleBase" id="RU000363"/>
    </source>
</evidence>
<dbReference type="InterPro" id="IPR036291">
    <property type="entry name" value="NAD(P)-bd_dom_sf"/>
</dbReference>
<dbReference type="Proteomes" id="UP000644588">
    <property type="component" value="Unassembled WGS sequence"/>
</dbReference>